<keyword evidence="6" id="KW-1185">Reference proteome</keyword>
<dbReference type="SMART" id="SM00116">
    <property type="entry name" value="CBS"/>
    <property type="match status" value="2"/>
</dbReference>
<dbReference type="InterPro" id="IPR007055">
    <property type="entry name" value="BON_dom"/>
</dbReference>
<dbReference type="InterPro" id="IPR017080">
    <property type="entry name" value="UCP036990_CBS_BON"/>
</dbReference>
<dbReference type="RefSeq" id="WP_068737618.1">
    <property type="nucleotide sequence ID" value="NZ_LVYV01000054.1"/>
</dbReference>
<dbReference type="Proteomes" id="UP000076574">
    <property type="component" value="Unassembled WGS sequence"/>
</dbReference>
<protein>
    <recommendedName>
        <fullName evidence="7">CBS domain-containing protein</fullName>
    </recommendedName>
</protein>
<sequence length="241" mass="27161">MRAHQIMTRKLVTVSPDASISEAARLMIDYHVSGLPVVDAAGKLVGIVTERDFLRRHEVGTQRRRPRWLEFVRGPSLQAIDYVREAGRKVHEIMTREVRTVTEETGLADIVEVMEKYHIKRVPVVQGDKLVGIVSRQNFVEAIADVMHDVSDVGSSDALIRRRIVAVLRHNEWTPFGLDVRVKDGVVDIDGFITDENVRRAIVVAAENVTGVTRVNEHLCWVDPMSGVYFPPETDLPQKPV</sequence>
<feature type="domain" description="CBS" evidence="4">
    <location>
        <begin position="7"/>
        <end position="63"/>
    </location>
</feature>
<dbReference type="STRING" id="943830.A4A58_16420"/>
<accession>A0A161SL56</accession>
<dbReference type="InterPro" id="IPR000644">
    <property type="entry name" value="CBS_dom"/>
</dbReference>
<evidence type="ECO:0000259" key="3">
    <source>
        <dbReference type="PROSITE" id="PS50914"/>
    </source>
</evidence>
<evidence type="ECO:0000259" key="4">
    <source>
        <dbReference type="PROSITE" id="PS51371"/>
    </source>
</evidence>
<name>A0A161SL56_9BRAD</name>
<dbReference type="InterPro" id="IPR046342">
    <property type="entry name" value="CBS_dom_sf"/>
</dbReference>
<feature type="domain" description="BON" evidence="3">
    <location>
        <begin position="156"/>
        <end position="223"/>
    </location>
</feature>
<dbReference type="InterPro" id="IPR051257">
    <property type="entry name" value="Diverse_CBS-Domain"/>
</dbReference>
<comment type="caution">
    <text evidence="5">The sequence shown here is derived from an EMBL/GenBank/DDBJ whole genome shotgun (WGS) entry which is preliminary data.</text>
</comment>
<evidence type="ECO:0000313" key="6">
    <source>
        <dbReference type="Proteomes" id="UP000076574"/>
    </source>
</evidence>
<feature type="domain" description="CBS" evidence="4">
    <location>
        <begin position="94"/>
        <end position="150"/>
    </location>
</feature>
<dbReference type="CDD" id="cd04586">
    <property type="entry name" value="CBS_pair_BON_assoc"/>
    <property type="match status" value="1"/>
</dbReference>
<dbReference type="Gene3D" id="3.10.580.10">
    <property type="entry name" value="CBS-domain"/>
    <property type="match status" value="1"/>
</dbReference>
<dbReference type="PROSITE" id="PS51371">
    <property type="entry name" value="CBS"/>
    <property type="match status" value="2"/>
</dbReference>
<proteinExistence type="predicted"/>
<dbReference type="SUPFAM" id="SSF54631">
    <property type="entry name" value="CBS-domain pair"/>
    <property type="match status" value="1"/>
</dbReference>
<dbReference type="PROSITE" id="PS50914">
    <property type="entry name" value="BON"/>
    <property type="match status" value="1"/>
</dbReference>
<dbReference type="PIRSF" id="PIRSF036990">
    <property type="entry name" value="UCP036990_CBS_BON"/>
    <property type="match status" value="1"/>
</dbReference>
<dbReference type="Pfam" id="PF04972">
    <property type="entry name" value="BON"/>
    <property type="match status" value="1"/>
</dbReference>
<reference evidence="5 6" key="1">
    <citation type="submission" date="2016-03" db="EMBL/GenBank/DDBJ databases">
        <title>Microsymbionts genomes from the relict species Vavilovia formosa (Stev.) Fed.</title>
        <authorList>
            <person name="Kopat V."/>
            <person name="Chirak E."/>
            <person name="Kimeklis A."/>
            <person name="Andronov E."/>
        </authorList>
    </citation>
    <scope>NUCLEOTIDE SEQUENCE [LARGE SCALE GENOMIC DNA]</scope>
    <source>
        <strain evidence="5 6">Vaf07</strain>
    </source>
</reference>
<dbReference type="OrthoDB" id="9783590at2"/>
<organism evidence="5 6">
    <name type="scientific">Tardiphaga robiniae</name>
    <dbReference type="NCBI Taxonomy" id="943830"/>
    <lineage>
        <taxon>Bacteria</taxon>
        <taxon>Pseudomonadati</taxon>
        <taxon>Pseudomonadota</taxon>
        <taxon>Alphaproteobacteria</taxon>
        <taxon>Hyphomicrobiales</taxon>
        <taxon>Nitrobacteraceae</taxon>
        <taxon>Tardiphaga</taxon>
    </lineage>
</organism>
<evidence type="ECO:0000256" key="1">
    <source>
        <dbReference type="ARBA" id="ARBA00023122"/>
    </source>
</evidence>
<evidence type="ECO:0000313" key="5">
    <source>
        <dbReference type="EMBL" id="KZD20832.1"/>
    </source>
</evidence>
<dbReference type="PANTHER" id="PTHR43080:SF26">
    <property type="entry name" value="REGULATORY PROTEIN"/>
    <property type="match status" value="1"/>
</dbReference>
<dbReference type="Gene3D" id="3.30.1340.30">
    <property type="match status" value="1"/>
</dbReference>
<keyword evidence="1 2" id="KW-0129">CBS domain</keyword>
<dbReference type="EMBL" id="LVYV01000054">
    <property type="protein sequence ID" value="KZD20832.1"/>
    <property type="molecule type" value="Genomic_DNA"/>
</dbReference>
<dbReference type="AlphaFoldDB" id="A0A161SL56"/>
<dbReference type="Pfam" id="PF00571">
    <property type="entry name" value="CBS"/>
    <property type="match status" value="2"/>
</dbReference>
<gene>
    <name evidence="5" type="ORF">A4A58_16420</name>
</gene>
<dbReference type="PANTHER" id="PTHR43080">
    <property type="entry name" value="CBS DOMAIN-CONTAINING PROTEIN CBSX3, MITOCHONDRIAL"/>
    <property type="match status" value="1"/>
</dbReference>
<evidence type="ECO:0000256" key="2">
    <source>
        <dbReference type="PROSITE-ProRule" id="PRU00703"/>
    </source>
</evidence>
<evidence type="ECO:0008006" key="7">
    <source>
        <dbReference type="Google" id="ProtNLM"/>
    </source>
</evidence>